<comment type="similarity">
    <text evidence="2 9">Belongs to the uroporphyrinogen-III synthase family.</text>
</comment>
<evidence type="ECO:0000256" key="1">
    <source>
        <dbReference type="ARBA" id="ARBA00004772"/>
    </source>
</evidence>
<dbReference type="GO" id="GO:0006782">
    <property type="term" value="P:protoporphyrinogen IX biosynthetic process"/>
    <property type="evidence" value="ECO:0007669"/>
    <property type="project" value="UniProtKB-UniRule"/>
</dbReference>
<comment type="caution">
    <text evidence="11">The sequence shown here is derived from an EMBL/GenBank/DDBJ whole genome shotgun (WGS) entry which is preliminary data.</text>
</comment>
<sequence>MTPNRPLDGASIVVTRSSSQAGALIEQIRALGGQPIELPLIDFRKASISHHSHLTDYDWIVFSSVNGVRFFLDQLSDQEIDQLRSKARVAAVGSKTRSELLNYQFQVEVMPTKYEAESLAEAILKKASTHERILLARGNLARPILTDLLKKAGLSVLDLAVYETVFPKEALLKIKELQQLGVQPDYLTFTSASTVSHYAELSQKLLSDKTMLFPEADIVCIGDITAQKARALGLVVAAVPKRFTVEAMVDELIRLRKGE</sequence>
<name>A0A553ZXS7_9BACI</name>
<organism evidence="11 12">
    <name type="scientific">Alkalicoccobacillus porphyridii</name>
    <dbReference type="NCBI Taxonomy" id="2597270"/>
    <lineage>
        <taxon>Bacteria</taxon>
        <taxon>Bacillati</taxon>
        <taxon>Bacillota</taxon>
        <taxon>Bacilli</taxon>
        <taxon>Bacillales</taxon>
        <taxon>Bacillaceae</taxon>
        <taxon>Alkalicoccobacillus</taxon>
    </lineage>
</organism>
<dbReference type="CDD" id="cd06578">
    <property type="entry name" value="HemD"/>
    <property type="match status" value="1"/>
</dbReference>
<keyword evidence="12" id="KW-1185">Reference proteome</keyword>
<protein>
    <recommendedName>
        <fullName evidence="7 9">Uroporphyrinogen-III synthase</fullName>
        <ecNumber evidence="3 9">4.2.1.75</ecNumber>
    </recommendedName>
</protein>
<dbReference type="InterPro" id="IPR003754">
    <property type="entry name" value="4pyrrol_synth_uPrphyn_synth"/>
</dbReference>
<dbReference type="InterPro" id="IPR039793">
    <property type="entry name" value="UROS/Hem4"/>
</dbReference>
<dbReference type="UniPathway" id="UPA00251">
    <property type="reaction ID" value="UER00320"/>
</dbReference>
<dbReference type="EC" id="4.2.1.75" evidence="3 9"/>
<dbReference type="OrthoDB" id="9815856at2"/>
<gene>
    <name evidence="11" type="ORF">FN960_12935</name>
</gene>
<evidence type="ECO:0000256" key="8">
    <source>
        <dbReference type="ARBA" id="ARBA00048617"/>
    </source>
</evidence>
<dbReference type="Gene3D" id="3.40.50.10090">
    <property type="match status" value="2"/>
</dbReference>
<evidence type="ECO:0000256" key="7">
    <source>
        <dbReference type="ARBA" id="ARBA00040167"/>
    </source>
</evidence>
<dbReference type="PANTHER" id="PTHR38042:SF1">
    <property type="entry name" value="UROPORPHYRINOGEN-III SYNTHASE, CHLOROPLASTIC"/>
    <property type="match status" value="1"/>
</dbReference>
<evidence type="ECO:0000256" key="3">
    <source>
        <dbReference type="ARBA" id="ARBA00013109"/>
    </source>
</evidence>
<evidence type="ECO:0000313" key="12">
    <source>
        <dbReference type="Proteomes" id="UP000318521"/>
    </source>
</evidence>
<keyword evidence="5 9" id="KW-0627">Porphyrin biosynthesis</keyword>
<dbReference type="PANTHER" id="PTHR38042">
    <property type="entry name" value="UROPORPHYRINOGEN-III SYNTHASE, CHLOROPLASTIC"/>
    <property type="match status" value="1"/>
</dbReference>
<dbReference type="GO" id="GO:0004852">
    <property type="term" value="F:uroporphyrinogen-III synthase activity"/>
    <property type="evidence" value="ECO:0007669"/>
    <property type="project" value="UniProtKB-UniRule"/>
</dbReference>
<evidence type="ECO:0000256" key="4">
    <source>
        <dbReference type="ARBA" id="ARBA00023239"/>
    </source>
</evidence>
<accession>A0A553ZXS7</accession>
<reference evidence="11 12" key="1">
    <citation type="submission" date="2019-07" db="EMBL/GenBank/DDBJ databases">
        <authorList>
            <person name="Park Y.J."/>
            <person name="Jeong S.E."/>
            <person name="Jung H.S."/>
        </authorList>
    </citation>
    <scope>NUCLEOTIDE SEQUENCE [LARGE SCALE GENOMIC DNA]</scope>
    <source>
        <strain evidence="12">P16(2019)</strain>
    </source>
</reference>
<evidence type="ECO:0000313" key="11">
    <source>
        <dbReference type="EMBL" id="TSB46259.1"/>
    </source>
</evidence>
<dbReference type="EMBL" id="VLXZ01000007">
    <property type="protein sequence ID" value="TSB46259.1"/>
    <property type="molecule type" value="Genomic_DNA"/>
</dbReference>
<dbReference type="Proteomes" id="UP000318521">
    <property type="component" value="Unassembled WGS sequence"/>
</dbReference>
<evidence type="ECO:0000256" key="5">
    <source>
        <dbReference type="ARBA" id="ARBA00023244"/>
    </source>
</evidence>
<keyword evidence="4 9" id="KW-0456">Lyase</keyword>
<comment type="function">
    <text evidence="6 9">Catalyzes cyclization of the linear tetrapyrrole, hydroxymethylbilane, to the macrocyclic uroporphyrinogen III.</text>
</comment>
<feature type="domain" description="Tetrapyrrole biosynthesis uroporphyrinogen III synthase" evidence="10">
    <location>
        <begin position="24"/>
        <end position="249"/>
    </location>
</feature>
<dbReference type="GO" id="GO:0006780">
    <property type="term" value="P:uroporphyrinogen III biosynthetic process"/>
    <property type="evidence" value="ECO:0007669"/>
    <property type="project" value="UniProtKB-UniRule"/>
</dbReference>
<dbReference type="AlphaFoldDB" id="A0A553ZXS7"/>
<comment type="pathway">
    <text evidence="1 9">Porphyrin-containing compound metabolism; protoporphyrin-IX biosynthesis; coproporphyrinogen-III from 5-aminolevulinate: step 3/4.</text>
</comment>
<evidence type="ECO:0000256" key="6">
    <source>
        <dbReference type="ARBA" id="ARBA00037589"/>
    </source>
</evidence>
<dbReference type="Pfam" id="PF02602">
    <property type="entry name" value="HEM4"/>
    <property type="match status" value="1"/>
</dbReference>
<dbReference type="RefSeq" id="WP_143849153.1">
    <property type="nucleotide sequence ID" value="NZ_VLXZ01000007.1"/>
</dbReference>
<dbReference type="SUPFAM" id="SSF69618">
    <property type="entry name" value="HemD-like"/>
    <property type="match status" value="1"/>
</dbReference>
<evidence type="ECO:0000256" key="2">
    <source>
        <dbReference type="ARBA" id="ARBA00008133"/>
    </source>
</evidence>
<proteinExistence type="inferred from homology"/>
<dbReference type="InterPro" id="IPR036108">
    <property type="entry name" value="4pyrrol_syn_uPrphyn_synt_sf"/>
</dbReference>
<comment type="catalytic activity">
    <reaction evidence="8 9">
        <text>hydroxymethylbilane = uroporphyrinogen III + H2O</text>
        <dbReference type="Rhea" id="RHEA:18965"/>
        <dbReference type="ChEBI" id="CHEBI:15377"/>
        <dbReference type="ChEBI" id="CHEBI:57308"/>
        <dbReference type="ChEBI" id="CHEBI:57845"/>
        <dbReference type="EC" id="4.2.1.75"/>
    </reaction>
</comment>
<evidence type="ECO:0000256" key="9">
    <source>
        <dbReference type="RuleBase" id="RU366031"/>
    </source>
</evidence>
<evidence type="ECO:0000259" key="10">
    <source>
        <dbReference type="Pfam" id="PF02602"/>
    </source>
</evidence>